<dbReference type="PANTHER" id="PTHR45715">
    <property type="entry name" value="ATPASE H+-TRANSPORTING V1 SUBUNIT E1A-RELATED"/>
    <property type="match status" value="1"/>
</dbReference>
<organism evidence="5">
    <name type="scientific">uncultured organism</name>
    <dbReference type="NCBI Taxonomy" id="155900"/>
    <lineage>
        <taxon>unclassified sequences</taxon>
        <taxon>environmental samples</taxon>
    </lineage>
</organism>
<gene>
    <name evidence="5" type="ORF">FLSS-10_0020</name>
</gene>
<proteinExistence type="inferred from homology"/>
<dbReference type="GO" id="GO:0033178">
    <property type="term" value="C:proton-transporting two-sector ATPase complex, catalytic domain"/>
    <property type="evidence" value="ECO:0007669"/>
    <property type="project" value="InterPro"/>
</dbReference>
<evidence type="ECO:0000256" key="3">
    <source>
        <dbReference type="ARBA" id="ARBA00023065"/>
    </source>
</evidence>
<dbReference type="GO" id="GO:0046961">
    <property type="term" value="F:proton-transporting ATPase activity, rotational mechanism"/>
    <property type="evidence" value="ECO:0007669"/>
    <property type="project" value="InterPro"/>
</dbReference>
<dbReference type="InterPro" id="IPR002842">
    <property type="entry name" value="ATPase_V1_Esu"/>
</dbReference>
<evidence type="ECO:0000256" key="4">
    <source>
        <dbReference type="SAM" id="MobiDB-lite"/>
    </source>
</evidence>
<dbReference type="HAMAP" id="MF_00311">
    <property type="entry name" value="ATP_synth_E_arch"/>
    <property type="match status" value="1"/>
</dbReference>
<evidence type="ECO:0000256" key="1">
    <source>
        <dbReference type="ARBA" id="ARBA00005901"/>
    </source>
</evidence>
<dbReference type="AlphaFoldDB" id="M1PQT3"/>
<sequence length="208" mass="23742">MSEGLEKIIGKIEEKAERDAESVLEDAKKESEEIIAEAEKKAEQEKEKIQEKGMKEAKKQKQRILSNARRDARQKKLEVREEFIDEVFEKTEKRLEDLREDDEYEGILKDLIIDGGITVGGGNIDVLILEGDEKNISSEDKEEIEKEISDETGKDTELNLKTELKDAKGGTIVKRSDGSVSCNNTFSKRLSRKRNSIRPKIAEILFEE</sequence>
<evidence type="ECO:0000256" key="2">
    <source>
        <dbReference type="ARBA" id="ARBA00022448"/>
    </source>
</evidence>
<dbReference type="EMBL" id="JX684096">
    <property type="protein sequence ID" value="AGF93545.1"/>
    <property type="molecule type" value="Genomic_DNA"/>
</dbReference>
<dbReference type="Gene3D" id="3.30.2320.30">
    <property type="entry name" value="ATP synthase, E subunit, C-terminal"/>
    <property type="match status" value="1"/>
</dbReference>
<feature type="compositionally biased region" description="Basic and acidic residues" evidence="4">
    <location>
        <begin position="40"/>
        <end position="59"/>
    </location>
</feature>
<protein>
    <submittedName>
        <fullName evidence="5">ATPase, V1/A1 complex, subunit E</fullName>
    </submittedName>
</protein>
<dbReference type="InterPro" id="IPR038495">
    <property type="entry name" value="ATPase_E_C"/>
</dbReference>
<name>M1PQT3_9ZZZZ</name>
<keyword evidence="2" id="KW-0813">Transport</keyword>
<evidence type="ECO:0000313" key="5">
    <source>
        <dbReference type="EMBL" id="AGF93545.1"/>
    </source>
</evidence>
<dbReference type="SUPFAM" id="SSF160527">
    <property type="entry name" value="V-type ATPase subunit E-like"/>
    <property type="match status" value="1"/>
</dbReference>
<dbReference type="Gene3D" id="1.20.5.620">
    <property type="entry name" value="F1F0 ATP synthase subunit B, membrane domain"/>
    <property type="match status" value="1"/>
</dbReference>
<reference evidence="5" key="1">
    <citation type="journal article" date="2013" name="Syst. Appl. Microbiol.">
        <title>New insights into the archaeal diversity of a hypersaline microbial mat obtained by a metagenomic approach.</title>
        <authorList>
            <person name="Lopez-Lopez A."/>
            <person name="Richter M."/>
            <person name="Pena A."/>
            <person name="Tamames J."/>
            <person name="Rossello-Mora R."/>
        </authorList>
    </citation>
    <scope>NUCLEOTIDE SEQUENCE</scope>
</reference>
<comment type="similarity">
    <text evidence="1">Belongs to the V-ATPase E subunit family.</text>
</comment>
<dbReference type="Pfam" id="PF01991">
    <property type="entry name" value="vATP-synt_E"/>
    <property type="match status" value="1"/>
</dbReference>
<feature type="region of interest" description="Disordered" evidence="4">
    <location>
        <begin position="40"/>
        <end position="74"/>
    </location>
</feature>
<accession>M1PQT3</accession>
<keyword evidence="3" id="KW-0406">Ion transport</keyword>